<reference evidence="1 2" key="1">
    <citation type="journal article" date="2012" name="Stand. Genomic Sci.">
        <title>Complete genome sequence of Pyrobaculum oguniense.</title>
        <authorList>
            <person name="Bernick D.L."/>
            <person name="Karplus K."/>
            <person name="Lui L.M."/>
            <person name="Coker J.K."/>
            <person name="Murphy J.N."/>
            <person name="Chan P.P."/>
            <person name="Cozen A.E."/>
            <person name="Lowe T.M."/>
        </authorList>
    </citation>
    <scope>NUCLEOTIDE SEQUENCE [LARGE SCALE GENOMIC DNA]</scope>
    <source>
        <strain evidence="1 2">TE7</strain>
    </source>
</reference>
<proteinExistence type="predicted"/>
<dbReference type="AlphaFoldDB" id="H6QB24"/>
<dbReference type="KEGG" id="pog:Pogu_1994"/>
<organism evidence="1 2">
    <name type="scientific">Pyrobaculum oguniense (strain DSM 13380 / JCM 10595 / TE7)</name>
    <dbReference type="NCBI Taxonomy" id="698757"/>
    <lineage>
        <taxon>Archaea</taxon>
        <taxon>Thermoproteota</taxon>
        <taxon>Thermoprotei</taxon>
        <taxon>Thermoproteales</taxon>
        <taxon>Thermoproteaceae</taxon>
        <taxon>Pyrobaculum</taxon>
    </lineage>
</organism>
<protein>
    <submittedName>
        <fullName evidence="1">Uncharacterized protein</fullName>
    </submittedName>
</protein>
<accession>H6QB24</accession>
<keyword evidence="2" id="KW-1185">Reference proteome</keyword>
<evidence type="ECO:0000313" key="2">
    <source>
        <dbReference type="Proteomes" id="UP000009062"/>
    </source>
</evidence>
<dbReference type="eggNOG" id="arCOG00857">
    <property type="taxonomic scope" value="Archaea"/>
</dbReference>
<evidence type="ECO:0000313" key="1">
    <source>
        <dbReference type="EMBL" id="AFA40021.1"/>
    </source>
</evidence>
<sequence>MKFWSNALAGMLALCEGKRCITYRELYEASSKWAVGVRSVFAARNSVASYAALMGLLHGGGGGWRW</sequence>
<dbReference type="EMBL" id="CP003316">
    <property type="protein sequence ID" value="AFA40021.1"/>
    <property type="molecule type" value="Genomic_DNA"/>
</dbReference>
<gene>
    <name evidence="1" type="ordered locus">Pogu_1994</name>
</gene>
<dbReference type="HOGENOM" id="CLU_2821074_0_0_2"/>
<dbReference type="Proteomes" id="UP000009062">
    <property type="component" value="Chromosome"/>
</dbReference>
<name>H6QB24_PYROT</name>
<dbReference type="STRING" id="698757.Pogu_1994"/>